<dbReference type="Gene3D" id="3.40.5.10">
    <property type="entry name" value="Ribosomal protein L9, N-terminal domain"/>
    <property type="match status" value="1"/>
</dbReference>
<keyword evidence="5" id="KW-0687">Ribonucleoprotein</keyword>
<evidence type="ECO:0000256" key="4">
    <source>
        <dbReference type="ARBA" id="ARBA00022980"/>
    </source>
</evidence>
<dbReference type="SUPFAM" id="SSF55653">
    <property type="entry name" value="Ribosomal protein L9 C-domain"/>
    <property type="match status" value="1"/>
</dbReference>
<evidence type="ECO:0000256" key="5">
    <source>
        <dbReference type="ARBA" id="ARBA00023274"/>
    </source>
</evidence>
<dbReference type="GO" id="GO:1990904">
    <property type="term" value="C:ribonucleoprotein complex"/>
    <property type="evidence" value="ECO:0007669"/>
    <property type="project" value="UniProtKB-KW"/>
</dbReference>
<dbReference type="EMBL" id="CP031034">
    <property type="protein sequence ID" value="QDZ18243.1"/>
    <property type="molecule type" value="Genomic_DNA"/>
</dbReference>
<evidence type="ECO:0000256" key="2">
    <source>
        <dbReference type="ARBA" id="ARBA00022730"/>
    </source>
</evidence>
<dbReference type="Proteomes" id="UP000316726">
    <property type="component" value="Chromosome 1"/>
</dbReference>
<evidence type="ECO:0000256" key="7">
    <source>
        <dbReference type="ARBA" id="ARBA00035193"/>
    </source>
</evidence>
<evidence type="ECO:0000256" key="1">
    <source>
        <dbReference type="ARBA" id="ARBA00010605"/>
    </source>
</evidence>
<organism evidence="10 11">
    <name type="scientific">Chloropicon primus</name>
    <dbReference type="NCBI Taxonomy" id="1764295"/>
    <lineage>
        <taxon>Eukaryota</taxon>
        <taxon>Viridiplantae</taxon>
        <taxon>Chlorophyta</taxon>
        <taxon>Chloropicophyceae</taxon>
        <taxon>Chloropicales</taxon>
        <taxon>Chloropicaceae</taxon>
        <taxon>Chloropicon</taxon>
    </lineage>
</organism>
<evidence type="ECO:0000256" key="8">
    <source>
        <dbReference type="ARBA" id="ARBA00035427"/>
    </source>
</evidence>
<dbReference type="PANTHER" id="PTHR21368">
    <property type="entry name" value="50S RIBOSOMAL PROTEIN L9"/>
    <property type="match status" value="1"/>
</dbReference>
<sequence length="184" mass="20122">MERAATRVGARGPLRIPSRRVGRGQLQVVAFKKVSKKVEVVLSKDVASVGTSGTVKKVSRGYFKNYLYPQGLAEPVTDQVMEKMKAQQARDAAAKEALKEDAKKIATALSIAKNFTVKKEANEENTYGSVTMAELKAIIKKQTTLDLSDDVIDLPVIKELGTFTVTANLHPEVKQDFTVTVEKA</sequence>
<dbReference type="HAMAP" id="MF_00503">
    <property type="entry name" value="Ribosomal_bL9"/>
    <property type="match status" value="1"/>
</dbReference>
<dbReference type="Pfam" id="PF01281">
    <property type="entry name" value="Ribosomal_L9_N"/>
    <property type="match status" value="1"/>
</dbReference>
<evidence type="ECO:0000256" key="3">
    <source>
        <dbReference type="ARBA" id="ARBA00022884"/>
    </source>
</evidence>
<dbReference type="AlphaFoldDB" id="A0A5B8MCY4"/>
<dbReference type="NCBIfam" id="TIGR00158">
    <property type="entry name" value="L9"/>
    <property type="match status" value="1"/>
</dbReference>
<evidence type="ECO:0000313" key="10">
    <source>
        <dbReference type="EMBL" id="QDZ18243.1"/>
    </source>
</evidence>
<comment type="similarity">
    <text evidence="1">Belongs to the bacterial ribosomal protein bL9 family.</text>
</comment>
<accession>A0A5B8MCY4</accession>
<dbReference type="InterPro" id="IPR000244">
    <property type="entry name" value="Ribosomal_bL9"/>
</dbReference>
<dbReference type="GO" id="GO:0006412">
    <property type="term" value="P:translation"/>
    <property type="evidence" value="ECO:0007669"/>
    <property type="project" value="InterPro"/>
</dbReference>
<name>A0A5B8MCY4_9CHLO</name>
<gene>
    <name evidence="10" type="ORF">A3770_01p07610</name>
</gene>
<dbReference type="InterPro" id="IPR020069">
    <property type="entry name" value="Ribosomal_bL9_C"/>
</dbReference>
<proteinExistence type="inferred from homology"/>
<evidence type="ECO:0000256" key="6">
    <source>
        <dbReference type="ARBA" id="ARBA00031047"/>
    </source>
</evidence>
<evidence type="ECO:0000313" key="11">
    <source>
        <dbReference type="Proteomes" id="UP000316726"/>
    </source>
</evidence>
<dbReference type="SUPFAM" id="SSF55658">
    <property type="entry name" value="L9 N-domain-like"/>
    <property type="match status" value="1"/>
</dbReference>
<reference evidence="10 11" key="1">
    <citation type="submission" date="2018-07" db="EMBL/GenBank/DDBJ databases">
        <title>The complete nuclear genome of the prasinophyte Chloropicon primus (CCMP1205).</title>
        <authorList>
            <person name="Pombert J.-F."/>
            <person name="Otis C."/>
            <person name="Turmel M."/>
            <person name="Lemieux C."/>
        </authorList>
    </citation>
    <scope>NUCLEOTIDE SEQUENCE [LARGE SCALE GENOMIC DNA]</scope>
    <source>
        <strain evidence="10 11">CCMP1205</strain>
    </source>
</reference>
<dbReference type="InterPro" id="IPR036935">
    <property type="entry name" value="Ribosomal_bL9_N_sf"/>
</dbReference>
<dbReference type="Pfam" id="PF03948">
    <property type="entry name" value="Ribosomal_L9_C"/>
    <property type="match status" value="1"/>
</dbReference>
<dbReference type="GO" id="GO:0003735">
    <property type="term" value="F:structural constituent of ribosome"/>
    <property type="evidence" value="ECO:0007669"/>
    <property type="project" value="InterPro"/>
</dbReference>
<protein>
    <recommendedName>
        <fullName evidence="7">Large ribosomal subunit protein bL9c</fullName>
    </recommendedName>
    <alternativeName>
        <fullName evidence="8">50S ribosomal protein L9, chloroplastic</fullName>
    </alternativeName>
    <alternativeName>
        <fullName evidence="6">CL9</fullName>
    </alternativeName>
</protein>
<dbReference type="InterPro" id="IPR009027">
    <property type="entry name" value="Ribosomal_bL9/RNase_H1_N"/>
</dbReference>
<dbReference type="InterPro" id="IPR036791">
    <property type="entry name" value="Ribosomal_bL9_C_sf"/>
</dbReference>
<dbReference type="GO" id="GO:0019843">
    <property type="term" value="F:rRNA binding"/>
    <property type="evidence" value="ECO:0007669"/>
    <property type="project" value="UniProtKB-KW"/>
</dbReference>
<keyword evidence="3" id="KW-0694">RNA-binding</keyword>
<dbReference type="Gene3D" id="3.10.430.100">
    <property type="entry name" value="Ribosomal protein L9, C-terminal domain"/>
    <property type="match status" value="1"/>
</dbReference>
<dbReference type="InterPro" id="IPR020594">
    <property type="entry name" value="Ribosomal_bL9_bac/chp"/>
</dbReference>
<dbReference type="InterPro" id="IPR020070">
    <property type="entry name" value="Ribosomal_bL9_N"/>
</dbReference>
<dbReference type="OrthoDB" id="5555409at2759"/>
<feature type="domain" description="Ribosomal protein L9" evidence="9">
    <location>
        <begin position="50"/>
        <end position="77"/>
    </location>
</feature>
<evidence type="ECO:0000259" key="9">
    <source>
        <dbReference type="PROSITE" id="PS00651"/>
    </source>
</evidence>
<dbReference type="GO" id="GO:0005840">
    <property type="term" value="C:ribosome"/>
    <property type="evidence" value="ECO:0007669"/>
    <property type="project" value="UniProtKB-KW"/>
</dbReference>
<keyword evidence="4 10" id="KW-0689">Ribosomal protein</keyword>
<keyword evidence="2" id="KW-0699">rRNA-binding</keyword>
<dbReference type="PROSITE" id="PS00651">
    <property type="entry name" value="RIBOSOMAL_L9"/>
    <property type="match status" value="1"/>
</dbReference>
<keyword evidence="11" id="KW-1185">Reference proteome</keyword>
<dbReference type="STRING" id="1764295.A0A5B8MCY4"/>